<keyword evidence="3" id="KW-1185">Reference proteome</keyword>
<organism evidence="2 3">
    <name type="scientific">Orbilia brochopaga</name>
    <dbReference type="NCBI Taxonomy" id="3140254"/>
    <lineage>
        <taxon>Eukaryota</taxon>
        <taxon>Fungi</taxon>
        <taxon>Dikarya</taxon>
        <taxon>Ascomycota</taxon>
        <taxon>Pezizomycotina</taxon>
        <taxon>Orbiliomycetes</taxon>
        <taxon>Orbiliales</taxon>
        <taxon>Orbiliaceae</taxon>
        <taxon>Orbilia</taxon>
    </lineage>
</organism>
<dbReference type="PROSITE" id="PS50181">
    <property type="entry name" value="FBOX"/>
    <property type="match status" value="1"/>
</dbReference>
<protein>
    <recommendedName>
        <fullName evidence="1">F-box domain-containing protein</fullName>
    </recommendedName>
</protein>
<evidence type="ECO:0000313" key="2">
    <source>
        <dbReference type="EMBL" id="KAK6337877.1"/>
    </source>
</evidence>
<reference evidence="2 3" key="1">
    <citation type="submission" date="2019-10" db="EMBL/GenBank/DDBJ databases">
        <authorList>
            <person name="Palmer J.M."/>
        </authorList>
    </citation>
    <scope>NUCLEOTIDE SEQUENCE [LARGE SCALE GENOMIC DNA]</scope>
    <source>
        <strain evidence="2 3">TWF696</strain>
    </source>
</reference>
<dbReference type="Gene3D" id="1.20.1280.50">
    <property type="match status" value="1"/>
</dbReference>
<name>A0AAV9UA39_9PEZI</name>
<dbReference type="InterPro" id="IPR036047">
    <property type="entry name" value="F-box-like_dom_sf"/>
</dbReference>
<sequence>MAITSLPLELLSAIFIHLPRQDLAALLRVNRRIHEVAERQLWRTLYLSGSSWDHGLWSSDDGYADRPLDARGCRLLVGSGGLGVRYTRQLRLLAKALKEGGGAGGVLDMVRGRMEGDEARVTTVEIVNLNTVVQSSFISYLKTYGSSKACRFSIELRRAFASSLVKFCTPLHQALDLELLGALDLEFRLPSPEQTADAIIALAGLLSAASNLQRLQLEPTAGSCSRYSQLRTLTEPLERLQSAVEKLCRLRYLDVNGTLFHPSFFLAPPGYVTRVRYRGGVSIAWWRRFAGCPFAGVREMQVQLLHVGLFDIDPRQLPSWADSGDEELSMAMSESTDDGVAVRTGGRRRLRRFWLRDVAVRGLEVFRVDCEGREELVAPADLVECVVRRNPGLARGCVNQLAHISSRSRSRDGSTYEGRAALTGGEGTTRCWWPRGIL</sequence>
<dbReference type="Pfam" id="PF12937">
    <property type="entry name" value="F-box-like"/>
    <property type="match status" value="1"/>
</dbReference>
<dbReference type="InterPro" id="IPR001810">
    <property type="entry name" value="F-box_dom"/>
</dbReference>
<gene>
    <name evidence="2" type="ORF">TWF696_001355</name>
</gene>
<evidence type="ECO:0000313" key="3">
    <source>
        <dbReference type="Proteomes" id="UP001375240"/>
    </source>
</evidence>
<dbReference type="Proteomes" id="UP001375240">
    <property type="component" value="Unassembled WGS sequence"/>
</dbReference>
<comment type="caution">
    <text evidence="2">The sequence shown here is derived from an EMBL/GenBank/DDBJ whole genome shotgun (WGS) entry which is preliminary data.</text>
</comment>
<dbReference type="CDD" id="cd22143">
    <property type="entry name" value="F-box_ScMDM30-like"/>
    <property type="match status" value="1"/>
</dbReference>
<accession>A0AAV9UA39</accession>
<dbReference type="EMBL" id="JAVHNQ010000010">
    <property type="protein sequence ID" value="KAK6337877.1"/>
    <property type="molecule type" value="Genomic_DNA"/>
</dbReference>
<dbReference type="SUPFAM" id="SSF81383">
    <property type="entry name" value="F-box domain"/>
    <property type="match status" value="1"/>
</dbReference>
<evidence type="ECO:0000259" key="1">
    <source>
        <dbReference type="PROSITE" id="PS50181"/>
    </source>
</evidence>
<feature type="domain" description="F-box" evidence="1">
    <location>
        <begin position="1"/>
        <end position="45"/>
    </location>
</feature>
<proteinExistence type="predicted"/>
<dbReference type="AlphaFoldDB" id="A0AAV9UA39"/>